<feature type="non-terminal residue" evidence="1">
    <location>
        <position position="48"/>
    </location>
</feature>
<dbReference type="Proteomes" id="UP000838756">
    <property type="component" value="Unassembled WGS sequence"/>
</dbReference>
<sequence>MTAEVGAFIIAGEDAVQKLIGSVVSSNLIVRVVKDMLRPPLVESREFG</sequence>
<comment type="caution">
    <text evidence="1">The sequence shown here is derived from an EMBL/GenBank/DDBJ whole genome shotgun (WGS) entry which is preliminary data.</text>
</comment>
<reference evidence="1" key="1">
    <citation type="submission" date="2022-03" db="EMBL/GenBank/DDBJ databases">
        <authorList>
            <person name="Lindestad O."/>
        </authorList>
    </citation>
    <scope>NUCLEOTIDE SEQUENCE</scope>
</reference>
<protein>
    <submittedName>
        <fullName evidence="1">Jg4783 protein</fullName>
    </submittedName>
</protein>
<organism evidence="1 2">
    <name type="scientific">Pararge aegeria aegeria</name>
    <dbReference type="NCBI Taxonomy" id="348720"/>
    <lineage>
        <taxon>Eukaryota</taxon>
        <taxon>Metazoa</taxon>
        <taxon>Ecdysozoa</taxon>
        <taxon>Arthropoda</taxon>
        <taxon>Hexapoda</taxon>
        <taxon>Insecta</taxon>
        <taxon>Pterygota</taxon>
        <taxon>Neoptera</taxon>
        <taxon>Endopterygota</taxon>
        <taxon>Lepidoptera</taxon>
        <taxon>Glossata</taxon>
        <taxon>Ditrysia</taxon>
        <taxon>Papilionoidea</taxon>
        <taxon>Nymphalidae</taxon>
        <taxon>Satyrinae</taxon>
        <taxon>Satyrini</taxon>
        <taxon>Parargina</taxon>
        <taxon>Pararge</taxon>
    </lineage>
</organism>
<keyword evidence="2" id="KW-1185">Reference proteome</keyword>
<name>A0A8S4RF13_9NEOP</name>
<proteinExistence type="predicted"/>
<dbReference type="EMBL" id="CAKXAJ010025181">
    <property type="protein sequence ID" value="CAH2236084.1"/>
    <property type="molecule type" value="Genomic_DNA"/>
</dbReference>
<evidence type="ECO:0000313" key="2">
    <source>
        <dbReference type="Proteomes" id="UP000838756"/>
    </source>
</evidence>
<dbReference type="AlphaFoldDB" id="A0A8S4RF13"/>
<accession>A0A8S4RF13</accession>
<evidence type="ECO:0000313" key="1">
    <source>
        <dbReference type="EMBL" id="CAH2236084.1"/>
    </source>
</evidence>
<gene>
    <name evidence="1" type="primary">jg4783</name>
    <name evidence="1" type="ORF">PAEG_LOCUS13572</name>
</gene>